<dbReference type="SUPFAM" id="SSF53474">
    <property type="entry name" value="alpha/beta-Hydrolases"/>
    <property type="match status" value="1"/>
</dbReference>
<keyword evidence="2" id="KW-1185">Reference proteome</keyword>
<name>A0A3S9MZF9_9FLAO</name>
<dbReference type="RefSeq" id="WP_126448094.1">
    <property type="nucleotide sequence ID" value="NZ_CP034549.1"/>
</dbReference>
<dbReference type="Proteomes" id="UP000279600">
    <property type="component" value="Chromosome"/>
</dbReference>
<dbReference type="AlphaFoldDB" id="A0A3S9MZF9"/>
<protein>
    <submittedName>
        <fullName evidence="1">Alpha/beta hydrolase</fullName>
    </submittedName>
</protein>
<dbReference type="OrthoDB" id="9784036at2"/>
<keyword evidence="1" id="KW-0378">Hydrolase</keyword>
<dbReference type="KEGG" id="noj:EJ995_09935"/>
<sequence>MKYINLLLLLVLITSCKDQSPKNVFTKNAAKIDTSVSMANPIYKDTVLFLEDFKSNYVDNRNVEIWLPAGYPKKDVTYKVLYMQDGQTAFTTANSNYGKSWLIGEKMDSLLQSSSIAPTIVVAAWSHADKRFNEYMPQLPGDLTRTAFAKAELKKNTGYNELYSDNYLKFLTSELKPYVDKNFQVSQRPEDTAIMGSSMGGLISLYAFVEYPVVFGRAACMSTHWPIPILGEALIDELPEAIPSSDNRIIYFDYGTETLDATYEPYQKEVDEIFEQAGYNDNSYMSLKFEGHEHDENYWNKRVHIPLKFLLAN</sequence>
<organism evidence="1 2">
    <name type="scientific">Nonlabens ponticola</name>
    <dbReference type="NCBI Taxonomy" id="2496866"/>
    <lineage>
        <taxon>Bacteria</taxon>
        <taxon>Pseudomonadati</taxon>
        <taxon>Bacteroidota</taxon>
        <taxon>Flavobacteriia</taxon>
        <taxon>Flavobacteriales</taxon>
        <taxon>Flavobacteriaceae</taxon>
        <taxon>Nonlabens</taxon>
    </lineage>
</organism>
<dbReference type="InterPro" id="IPR050583">
    <property type="entry name" value="Mycobacterial_A85_antigen"/>
</dbReference>
<accession>A0A3S9MZF9</accession>
<gene>
    <name evidence="1" type="ORF">EJ995_09935</name>
</gene>
<dbReference type="InterPro" id="IPR029058">
    <property type="entry name" value="AB_hydrolase_fold"/>
</dbReference>
<dbReference type="EMBL" id="CP034549">
    <property type="protein sequence ID" value="AZQ44548.1"/>
    <property type="molecule type" value="Genomic_DNA"/>
</dbReference>
<evidence type="ECO:0000313" key="1">
    <source>
        <dbReference type="EMBL" id="AZQ44548.1"/>
    </source>
</evidence>
<proteinExistence type="predicted"/>
<evidence type="ECO:0000313" key="2">
    <source>
        <dbReference type="Proteomes" id="UP000279600"/>
    </source>
</evidence>
<dbReference type="PANTHER" id="PTHR48098:SF6">
    <property type="entry name" value="FERRI-BACILLIBACTIN ESTERASE BESA"/>
    <property type="match status" value="1"/>
</dbReference>
<dbReference type="Pfam" id="PF00756">
    <property type="entry name" value="Esterase"/>
    <property type="match status" value="1"/>
</dbReference>
<dbReference type="PROSITE" id="PS51257">
    <property type="entry name" value="PROKAR_LIPOPROTEIN"/>
    <property type="match status" value="1"/>
</dbReference>
<dbReference type="InterPro" id="IPR000801">
    <property type="entry name" value="Esterase-like"/>
</dbReference>
<dbReference type="Gene3D" id="3.40.50.1820">
    <property type="entry name" value="alpha/beta hydrolase"/>
    <property type="match status" value="1"/>
</dbReference>
<dbReference type="GO" id="GO:0016787">
    <property type="term" value="F:hydrolase activity"/>
    <property type="evidence" value="ECO:0007669"/>
    <property type="project" value="UniProtKB-KW"/>
</dbReference>
<dbReference type="PANTHER" id="PTHR48098">
    <property type="entry name" value="ENTEROCHELIN ESTERASE-RELATED"/>
    <property type="match status" value="1"/>
</dbReference>
<reference evidence="1 2" key="1">
    <citation type="submission" date="2018-12" db="EMBL/GenBank/DDBJ databases">
        <title>Complete genome of Nonlabens sp. MJ115.</title>
        <authorList>
            <person name="Choi H.S."/>
            <person name="Jung J."/>
        </authorList>
    </citation>
    <scope>NUCLEOTIDE SEQUENCE [LARGE SCALE GENOMIC DNA]</scope>
    <source>
        <strain evidence="1 2">MJ115</strain>
    </source>
</reference>